<keyword evidence="6 13" id="KW-0547">Nucleotide-binding</keyword>
<feature type="transmembrane region" description="Helical" evidence="14">
    <location>
        <begin position="87"/>
        <end position="109"/>
    </location>
</feature>
<evidence type="ECO:0000256" key="7">
    <source>
        <dbReference type="ARBA" id="ARBA00022829"/>
    </source>
</evidence>
<evidence type="ECO:0000259" key="15">
    <source>
        <dbReference type="PROSITE" id="PS50901"/>
    </source>
</evidence>
<dbReference type="SUPFAM" id="SSF46785">
    <property type="entry name" value="Winged helix' DNA-binding domain"/>
    <property type="match status" value="1"/>
</dbReference>
<dbReference type="PROSITE" id="PS50901">
    <property type="entry name" value="FTSK"/>
    <property type="match status" value="1"/>
</dbReference>
<dbReference type="PANTHER" id="PTHR22683">
    <property type="entry name" value="SPORULATION PROTEIN RELATED"/>
    <property type="match status" value="1"/>
</dbReference>
<dbReference type="InterPro" id="IPR036390">
    <property type="entry name" value="WH_DNA-bd_sf"/>
</dbReference>
<evidence type="ECO:0000256" key="10">
    <source>
        <dbReference type="ARBA" id="ARBA00023125"/>
    </source>
</evidence>
<keyword evidence="4" id="KW-0132">Cell division</keyword>
<evidence type="ECO:0000313" key="17">
    <source>
        <dbReference type="Proteomes" id="UP000503840"/>
    </source>
</evidence>
<keyword evidence="5 14" id="KW-0812">Transmembrane</keyword>
<dbReference type="InterPro" id="IPR025199">
    <property type="entry name" value="FtsK_4TM"/>
</dbReference>
<feature type="binding site" evidence="13">
    <location>
        <begin position="463"/>
        <end position="470"/>
    </location>
    <ligand>
        <name>ATP</name>
        <dbReference type="ChEBI" id="CHEBI:30616"/>
    </ligand>
</feature>
<dbReference type="EMBL" id="BLVO01000013">
    <property type="protein sequence ID" value="GFM33879.1"/>
    <property type="molecule type" value="Genomic_DNA"/>
</dbReference>
<dbReference type="InterPro" id="IPR041027">
    <property type="entry name" value="FtsK_alpha"/>
</dbReference>
<comment type="caution">
    <text evidence="16">The sequence shown here is derived from an EMBL/GenBank/DDBJ whole genome shotgun (WGS) entry which is preliminary data.</text>
</comment>
<comment type="subcellular location">
    <subcellularLocation>
        <location evidence="1">Cell membrane</location>
        <topology evidence="1">Multi-pass membrane protein</topology>
    </subcellularLocation>
</comment>
<keyword evidence="17" id="KW-1185">Reference proteome</keyword>
<dbReference type="PANTHER" id="PTHR22683:SF41">
    <property type="entry name" value="DNA TRANSLOCASE FTSK"/>
    <property type="match status" value="1"/>
</dbReference>
<dbReference type="GO" id="GO:0003677">
    <property type="term" value="F:DNA binding"/>
    <property type="evidence" value="ECO:0007669"/>
    <property type="project" value="UniProtKB-KW"/>
</dbReference>
<name>A0A7J0BJS2_9BACT</name>
<dbReference type="SMART" id="SM00843">
    <property type="entry name" value="Ftsk_gamma"/>
    <property type="match status" value="1"/>
</dbReference>
<protein>
    <submittedName>
        <fullName evidence="16">DNA translocase FtsK</fullName>
    </submittedName>
</protein>
<keyword evidence="7" id="KW-0159">Chromosome partition</keyword>
<gene>
    <name evidence="16" type="ORF">DSM101010T_22440</name>
</gene>
<dbReference type="GO" id="GO:0007059">
    <property type="term" value="P:chromosome segregation"/>
    <property type="evidence" value="ECO:0007669"/>
    <property type="project" value="UniProtKB-KW"/>
</dbReference>
<accession>A0A7J0BJS2</accession>
<evidence type="ECO:0000313" key="16">
    <source>
        <dbReference type="EMBL" id="GFM33879.1"/>
    </source>
</evidence>
<dbReference type="SUPFAM" id="SSF52540">
    <property type="entry name" value="P-loop containing nucleoside triphosphate hydrolases"/>
    <property type="match status" value="1"/>
</dbReference>
<dbReference type="Gene3D" id="3.40.50.300">
    <property type="entry name" value="P-loop containing nucleotide triphosphate hydrolases"/>
    <property type="match status" value="1"/>
</dbReference>
<feature type="domain" description="FtsK" evidence="15">
    <location>
        <begin position="446"/>
        <end position="645"/>
    </location>
</feature>
<dbReference type="GO" id="GO:0005524">
    <property type="term" value="F:ATP binding"/>
    <property type="evidence" value="ECO:0007669"/>
    <property type="project" value="UniProtKB-UniRule"/>
</dbReference>
<keyword evidence="8 13" id="KW-0067">ATP-binding</keyword>
<dbReference type="InterPro" id="IPR002543">
    <property type="entry name" value="FtsK_dom"/>
</dbReference>
<dbReference type="Pfam" id="PF17854">
    <property type="entry name" value="FtsK_alpha"/>
    <property type="match status" value="1"/>
</dbReference>
<dbReference type="Gene3D" id="1.10.10.10">
    <property type="entry name" value="Winged helix-like DNA-binding domain superfamily/Winged helix DNA-binding domain"/>
    <property type="match status" value="1"/>
</dbReference>
<keyword evidence="3" id="KW-1003">Cell membrane</keyword>
<evidence type="ECO:0000256" key="2">
    <source>
        <dbReference type="ARBA" id="ARBA00006474"/>
    </source>
</evidence>
<evidence type="ECO:0000256" key="1">
    <source>
        <dbReference type="ARBA" id="ARBA00004651"/>
    </source>
</evidence>
<feature type="transmembrane region" description="Helical" evidence="14">
    <location>
        <begin position="129"/>
        <end position="153"/>
    </location>
</feature>
<dbReference type="RefSeq" id="WP_269891359.1">
    <property type="nucleotide sequence ID" value="NZ_BLVO01000013.1"/>
</dbReference>
<sequence>MARELFAMFLVFWGLLLLLSLATYSQADPSLNHIVSSPASINNAVGLFGAHLAGMLVDFFGIASYLWAFGFIFAGGRNFVPGLTAMWWRWFGITIFGICFSTFASAVSMNMGDMRGGGFLGTSLYTVSWYFLRPTGAILLWLFLFLCSLQLTFGSTWSDLLKRFQGLTLDRILKFLERHNRRSVLKENATELDHEHGESTVKRIRRLFRPKKKSESRALMLAGETDNSGIIDTRPEPEPVVAKRVSAAERTREISAPQPAAESASSIIIDERPEAPAGELLAPFPTGPVTETKPKAAQKAVAPAPVKGKVQLPKLDLLSDHASDMHRTPKDVLEAKGRMLIETLADFGLQGELQRITPGPVVTMFEIKPAPGVKVSRIANLSDDLAMALRAISVRIQAPIPGKDSVGIEIPNEHREIVCLRELIGAEVFRKSDLPLTLAVGKDISGVPFATDLAKMPHLLVAGATGQGKSVFINSVLMSLLYRTTPDELKLLLIDPKRIELAVYADMPHLVHPVVTDMSQAKNALDWAVHEMDKRYEAMAILGVRNIIGYNDKLKGLGEERPEEYAALEPMPYLVIIIDELADLMLTAAKEVETSIVRLAQLARAAGIHLILATQRPSVDVVTGLIKANFPCRISFQVTAKHDSRTILDTVGAEHLLGKGDMLFKAGGGRLQRMHGAFVSDDDVVSVVNFWKTQLPPSYKVDFAEWGNEGTGDFGGMDGNGGPMGAVSDDPMYNECVAFVMQQGKASISLIQRRFRIGFNRAARYVEQMEQDGIIGAADGSKPRTVIGGPAGRDDF</sequence>
<dbReference type="Pfam" id="PF09397">
    <property type="entry name" value="FtsK_gamma"/>
    <property type="match status" value="1"/>
</dbReference>
<keyword evidence="10" id="KW-0238">DNA-binding</keyword>
<dbReference type="GO" id="GO:0051301">
    <property type="term" value="P:cell division"/>
    <property type="evidence" value="ECO:0007669"/>
    <property type="project" value="UniProtKB-KW"/>
</dbReference>
<dbReference type="Pfam" id="PF13491">
    <property type="entry name" value="FtsK_4TM"/>
    <property type="match status" value="1"/>
</dbReference>
<evidence type="ECO:0000256" key="14">
    <source>
        <dbReference type="SAM" id="Phobius"/>
    </source>
</evidence>
<dbReference type="Gene3D" id="3.30.980.40">
    <property type="match status" value="1"/>
</dbReference>
<evidence type="ECO:0000256" key="13">
    <source>
        <dbReference type="PROSITE-ProRule" id="PRU00289"/>
    </source>
</evidence>
<evidence type="ECO:0000256" key="8">
    <source>
        <dbReference type="ARBA" id="ARBA00022840"/>
    </source>
</evidence>
<comment type="similarity">
    <text evidence="2">Belongs to the FtsK/SpoIIIE/SftA family.</text>
</comment>
<evidence type="ECO:0000256" key="4">
    <source>
        <dbReference type="ARBA" id="ARBA00022618"/>
    </source>
</evidence>
<evidence type="ECO:0000256" key="12">
    <source>
        <dbReference type="ARBA" id="ARBA00023306"/>
    </source>
</evidence>
<proteinExistence type="inferred from homology"/>
<dbReference type="Proteomes" id="UP000503840">
    <property type="component" value="Unassembled WGS sequence"/>
</dbReference>
<evidence type="ECO:0000256" key="6">
    <source>
        <dbReference type="ARBA" id="ARBA00022741"/>
    </source>
</evidence>
<dbReference type="InterPro" id="IPR027417">
    <property type="entry name" value="P-loop_NTPase"/>
</dbReference>
<dbReference type="Pfam" id="PF01580">
    <property type="entry name" value="FtsK_SpoIIIE"/>
    <property type="match status" value="1"/>
</dbReference>
<dbReference type="InterPro" id="IPR018541">
    <property type="entry name" value="Ftsk_gamma"/>
</dbReference>
<keyword evidence="9 14" id="KW-1133">Transmembrane helix</keyword>
<evidence type="ECO:0000256" key="3">
    <source>
        <dbReference type="ARBA" id="ARBA00022475"/>
    </source>
</evidence>
<dbReference type="GO" id="GO:0005886">
    <property type="term" value="C:plasma membrane"/>
    <property type="evidence" value="ECO:0007669"/>
    <property type="project" value="UniProtKB-SubCell"/>
</dbReference>
<keyword evidence="11 14" id="KW-0472">Membrane</keyword>
<organism evidence="16 17">
    <name type="scientific">Desulfovibrio subterraneus</name>
    <dbReference type="NCBI Taxonomy" id="2718620"/>
    <lineage>
        <taxon>Bacteria</taxon>
        <taxon>Pseudomonadati</taxon>
        <taxon>Thermodesulfobacteriota</taxon>
        <taxon>Desulfovibrionia</taxon>
        <taxon>Desulfovibrionales</taxon>
        <taxon>Desulfovibrionaceae</taxon>
        <taxon>Desulfovibrio</taxon>
    </lineage>
</organism>
<evidence type="ECO:0000256" key="9">
    <source>
        <dbReference type="ARBA" id="ARBA00022989"/>
    </source>
</evidence>
<feature type="transmembrane region" description="Helical" evidence="14">
    <location>
        <begin position="51"/>
        <end position="75"/>
    </location>
</feature>
<dbReference type="InterPro" id="IPR050206">
    <property type="entry name" value="FtsK/SpoIIIE/SftA"/>
</dbReference>
<keyword evidence="12" id="KW-0131">Cell cycle</keyword>
<evidence type="ECO:0000256" key="11">
    <source>
        <dbReference type="ARBA" id="ARBA00023136"/>
    </source>
</evidence>
<dbReference type="InterPro" id="IPR036388">
    <property type="entry name" value="WH-like_DNA-bd_sf"/>
</dbReference>
<dbReference type="AlphaFoldDB" id="A0A7J0BJS2"/>
<evidence type="ECO:0000256" key="5">
    <source>
        <dbReference type="ARBA" id="ARBA00022692"/>
    </source>
</evidence>
<reference evidence="16 17" key="1">
    <citation type="submission" date="2020-05" db="EMBL/GenBank/DDBJ databases">
        <title>Draft genome sequence of Desulfovibrio sp. strain HN2T.</title>
        <authorList>
            <person name="Ueno A."/>
            <person name="Tamazawa S."/>
            <person name="Tamamura S."/>
            <person name="Murakami T."/>
            <person name="Kiyama T."/>
            <person name="Inomata H."/>
            <person name="Amano Y."/>
            <person name="Miyakawa K."/>
            <person name="Tamaki H."/>
            <person name="Naganuma T."/>
            <person name="Kaneko K."/>
        </authorList>
    </citation>
    <scope>NUCLEOTIDE SEQUENCE [LARGE SCALE GENOMIC DNA]</scope>
    <source>
        <strain evidence="16 17">HN2</strain>
    </source>
</reference>